<name>A0A1F4Z0T6_9BACT</name>
<evidence type="ECO:0000256" key="1">
    <source>
        <dbReference type="SAM" id="MobiDB-lite"/>
    </source>
</evidence>
<dbReference type="Gene3D" id="2.170.270.10">
    <property type="entry name" value="SET domain"/>
    <property type="match status" value="1"/>
</dbReference>
<feature type="domain" description="SET" evidence="2">
    <location>
        <begin position="16"/>
        <end position="124"/>
    </location>
</feature>
<proteinExistence type="predicted"/>
<evidence type="ECO:0000313" key="4">
    <source>
        <dbReference type="Proteomes" id="UP000176822"/>
    </source>
</evidence>
<feature type="compositionally biased region" description="Basic residues" evidence="1">
    <location>
        <begin position="176"/>
        <end position="185"/>
    </location>
</feature>
<dbReference type="PROSITE" id="PS50280">
    <property type="entry name" value="SET"/>
    <property type="match status" value="1"/>
</dbReference>
<evidence type="ECO:0000313" key="3">
    <source>
        <dbReference type="EMBL" id="OGC99898.1"/>
    </source>
</evidence>
<reference evidence="3 4" key="1">
    <citation type="journal article" date="2016" name="Nat. Commun.">
        <title>Thousands of microbial genomes shed light on interconnected biogeochemical processes in an aquifer system.</title>
        <authorList>
            <person name="Anantharaman K."/>
            <person name="Brown C.T."/>
            <person name="Hug L.A."/>
            <person name="Sharon I."/>
            <person name="Castelle C.J."/>
            <person name="Probst A.J."/>
            <person name="Thomas B.C."/>
            <person name="Singh A."/>
            <person name="Wilkins M.J."/>
            <person name="Karaoz U."/>
            <person name="Brodie E.L."/>
            <person name="Williams K.H."/>
            <person name="Hubbard S.S."/>
            <person name="Banfield J.F."/>
        </authorList>
    </citation>
    <scope>NUCLEOTIDE SEQUENCE [LARGE SCALE GENOMIC DNA]</scope>
</reference>
<dbReference type="EMBL" id="MEXM01000048">
    <property type="protein sequence ID" value="OGC99898.1"/>
    <property type="molecule type" value="Genomic_DNA"/>
</dbReference>
<dbReference type="Pfam" id="PF00856">
    <property type="entry name" value="SET"/>
    <property type="match status" value="1"/>
</dbReference>
<dbReference type="SUPFAM" id="SSF82199">
    <property type="entry name" value="SET domain"/>
    <property type="match status" value="1"/>
</dbReference>
<dbReference type="PANTHER" id="PTHR12350">
    <property type="entry name" value="HISTONE-LYSINE N-METHYLTRANSFERASE-RELATED"/>
    <property type="match status" value="1"/>
</dbReference>
<organism evidence="3 4">
    <name type="scientific">Candidatus Amesbacteria bacterium RIFCSPLOWO2_01_FULL_47_33</name>
    <dbReference type="NCBI Taxonomy" id="1797258"/>
    <lineage>
        <taxon>Bacteria</taxon>
        <taxon>Candidatus Amesiibacteriota</taxon>
    </lineage>
</organism>
<dbReference type="Proteomes" id="UP000176822">
    <property type="component" value="Unassembled WGS sequence"/>
</dbReference>
<evidence type="ECO:0000259" key="2">
    <source>
        <dbReference type="PROSITE" id="PS50280"/>
    </source>
</evidence>
<sequence>MVKNNTKYLPHTWVDPRLYVGISSINGQGIFASSDIREGEKVMVWGGVVIKRNEYENTWEKYRPQTVVQINEEEYLGLPVGEEEVSMDEYLNHSCDPNLWLIDEVTLVARRNIASGEELTLDSATWNDDTDEEYSDDSVCTCGSEVCRIKLTPHDWKIPVLQKKYAGHFSPYLEKRIRRPGRRPGRQPVPALSISRPRQ</sequence>
<dbReference type="PANTHER" id="PTHR12350:SF19">
    <property type="entry name" value="SET DOMAIN-CONTAINING PROTEIN"/>
    <property type="match status" value="1"/>
</dbReference>
<accession>A0A1F4Z0T6</accession>
<dbReference type="InterPro" id="IPR053201">
    <property type="entry name" value="Flavunoidine_N-MTase"/>
</dbReference>
<dbReference type="SMART" id="SM00317">
    <property type="entry name" value="SET"/>
    <property type="match status" value="1"/>
</dbReference>
<dbReference type="InterPro" id="IPR001214">
    <property type="entry name" value="SET_dom"/>
</dbReference>
<dbReference type="AlphaFoldDB" id="A0A1F4Z0T6"/>
<comment type="caution">
    <text evidence="3">The sequence shown here is derived from an EMBL/GenBank/DDBJ whole genome shotgun (WGS) entry which is preliminary data.</text>
</comment>
<dbReference type="InterPro" id="IPR046341">
    <property type="entry name" value="SET_dom_sf"/>
</dbReference>
<feature type="region of interest" description="Disordered" evidence="1">
    <location>
        <begin position="176"/>
        <end position="199"/>
    </location>
</feature>
<protein>
    <recommendedName>
        <fullName evidence="2">SET domain-containing protein</fullName>
    </recommendedName>
</protein>
<gene>
    <name evidence="3" type="ORF">A2972_04810</name>
</gene>